<dbReference type="InterPro" id="IPR036188">
    <property type="entry name" value="FAD/NAD-bd_sf"/>
</dbReference>
<feature type="region of interest" description="Disordered" evidence="6">
    <location>
        <begin position="541"/>
        <end position="563"/>
    </location>
</feature>
<feature type="compositionally biased region" description="Acidic residues" evidence="6">
    <location>
        <begin position="212"/>
        <end position="225"/>
    </location>
</feature>
<sequence length="563" mass="62173">MNEPPLYPPIDPTTFDLIVVGTGLPESVIAAAASASGKSVLHIDQNNFYGSHFASLTIPQLTSFLNANSTSLPPPSSSNTVTSSDDFSVENLTTRPLYSDVEISSFSNQLLEENSNKFYLDLSGPRVLFCADRSIDFLIKSGASQYVEFKSIDASFLGDENGKLWNVPDSRAAIFKDKSLSLMEKNRLMRFFKLVQGQLAASSGGDRVNENKEEEQESESPGISEEDLERPFVEFMTKMKLPSKIKSIILYAIAMADFDQDNKEECKDLLKTKDGIARLALYQSSVGRLTNALGAFIYPIYGQGEMPPAFCRRAAVKGCVYVLRMQVIALLMDKSSGMYKGIRLASGQDIFSQKLVLNPSLTVLSASSSPLDSFHERFHFLCLRDVKQKVARGICIIRSSLKPDVSNFLVVYPPRSLYPEQITSIRALQLGGNLAVCPPGMFVLYVSALCDDAHEGKKLLNAAMNALLTCPDSVNPESISTDQIENSGPKSTLLWRALYIQELTMGHFDSISSTPMPSGNLDHNDILDSAMKLYQKMYPNEEFFPDTTSPENCEQDDELSLET</sequence>
<protein>
    <recommendedName>
        <fullName evidence="5">Rab escort protein 1</fullName>
    </recommendedName>
</protein>
<dbReference type="Gene3D" id="3.50.50.60">
    <property type="entry name" value="FAD/NAD(P)-binding domain"/>
    <property type="match status" value="1"/>
</dbReference>
<comment type="function">
    <text evidence="5">Substrate-binding subunit of the Rab geranylgeranyltransferase (GGTase) complex. Binds unprenylated Rab proteins.</text>
</comment>
<evidence type="ECO:0000256" key="4">
    <source>
        <dbReference type="ARBA" id="ARBA00022490"/>
    </source>
</evidence>
<dbReference type="SUPFAM" id="SSF54373">
    <property type="entry name" value="FAD-linked reductases, C-terminal domain"/>
    <property type="match status" value="1"/>
</dbReference>
<dbReference type="SUPFAM" id="SSF51905">
    <property type="entry name" value="FAD/NAD(P)-binding domain"/>
    <property type="match status" value="1"/>
</dbReference>
<evidence type="ECO:0000256" key="3">
    <source>
        <dbReference type="ARBA" id="ARBA00022468"/>
    </source>
</evidence>
<evidence type="ECO:0000256" key="6">
    <source>
        <dbReference type="SAM" id="MobiDB-lite"/>
    </source>
</evidence>
<dbReference type="InterPro" id="IPR018203">
    <property type="entry name" value="GDP_dissociation_inhibitor"/>
</dbReference>
<organism evidence="7 8">
    <name type="scientific">Hevea brasiliensis</name>
    <name type="common">Para rubber tree</name>
    <name type="synonym">Siphonia brasiliensis</name>
    <dbReference type="NCBI Taxonomy" id="3981"/>
    <lineage>
        <taxon>Eukaryota</taxon>
        <taxon>Viridiplantae</taxon>
        <taxon>Streptophyta</taxon>
        <taxon>Embryophyta</taxon>
        <taxon>Tracheophyta</taxon>
        <taxon>Spermatophyta</taxon>
        <taxon>Magnoliopsida</taxon>
        <taxon>eudicotyledons</taxon>
        <taxon>Gunneridae</taxon>
        <taxon>Pentapetalae</taxon>
        <taxon>rosids</taxon>
        <taxon>fabids</taxon>
        <taxon>Malpighiales</taxon>
        <taxon>Euphorbiaceae</taxon>
        <taxon>Crotonoideae</taxon>
        <taxon>Micrandreae</taxon>
        <taxon>Hevea</taxon>
    </lineage>
</organism>
<proteinExistence type="inferred from homology"/>
<evidence type="ECO:0000256" key="1">
    <source>
        <dbReference type="ARBA" id="ARBA00004496"/>
    </source>
</evidence>
<feature type="compositionally biased region" description="Acidic residues" evidence="6">
    <location>
        <begin position="553"/>
        <end position="563"/>
    </location>
</feature>
<name>A0ABQ9KR38_HEVBR</name>
<dbReference type="PIRSF" id="PIRSF016550">
    <property type="entry name" value="Rab_ger_ger_transf_A_euk"/>
    <property type="match status" value="1"/>
</dbReference>
<keyword evidence="4 5" id="KW-0963">Cytoplasm</keyword>
<dbReference type="PANTHER" id="PTHR11787:SF4">
    <property type="entry name" value="CHM, RAB ESCORT PROTEIN 1"/>
    <property type="match status" value="1"/>
</dbReference>
<keyword evidence="3 5" id="KW-0343">GTPase activation</keyword>
<comment type="subcellular location">
    <subcellularLocation>
        <location evidence="1 5">Cytoplasm</location>
    </subcellularLocation>
</comment>
<gene>
    <name evidence="7" type="ORF">P3X46_029084</name>
</gene>
<reference evidence="7" key="1">
    <citation type="journal article" date="2023" name="Plant Biotechnol. J.">
        <title>Chromosome-level wild Hevea brasiliensis genome provides new tools for genomic-assisted breeding and valuable loci to elevate rubber yield.</title>
        <authorList>
            <person name="Cheng H."/>
            <person name="Song X."/>
            <person name="Hu Y."/>
            <person name="Wu T."/>
            <person name="Yang Q."/>
            <person name="An Z."/>
            <person name="Feng S."/>
            <person name="Deng Z."/>
            <person name="Wu W."/>
            <person name="Zeng X."/>
            <person name="Tu M."/>
            <person name="Wang X."/>
            <person name="Huang H."/>
        </authorList>
    </citation>
    <scope>NUCLEOTIDE SEQUENCE</scope>
    <source>
        <strain evidence="7">MT/VB/25A 57/8</strain>
    </source>
</reference>
<accession>A0ABQ9KR38</accession>
<dbReference type="Proteomes" id="UP001174677">
    <property type="component" value="Chromosome 16"/>
</dbReference>
<evidence type="ECO:0000256" key="2">
    <source>
        <dbReference type="ARBA" id="ARBA00005593"/>
    </source>
</evidence>
<dbReference type="Gene3D" id="1.10.405.10">
    <property type="entry name" value="Guanine Nucleotide Dissociation Inhibitor, domain 1"/>
    <property type="match status" value="1"/>
</dbReference>
<dbReference type="InterPro" id="IPR001738">
    <property type="entry name" value="Rab_escort"/>
</dbReference>
<feature type="region of interest" description="Disordered" evidence="6">
    <location>
        <begin position="203"/>
        <end position="225"/>
    </location>
</feature>
<dbReference type="PRINTS" id="PR00891">
    <property type="entry name" value="RABGDIREP"/>
</dbReference>
<dbReference type="PANTHER" id="PTHR11787">
    <property type="entry name" value="RAB GDP-DISSOCIATION INHIBITOR"/>
    <property type="match status" value="1"/>
</dbReference>
<dbReference type="Pfam" id="PF00996">
    <property type="entry name" value="GDI"/>
    <property type="match status" value="2"/>
</dbReference>
<evidence type="ECO:0000313" key="7">
    <source>
        <dbReference type="EMBL" id="KAJ9146866.1"/>
    </source>
</evidence>
<evidence type="ECO:0000256" key="5">
    <source>
        <dbReference type="PIRNR" id="PIRNR016550"/>
    </source>
</evidence>
<keyword evidence="8" id="KW-1185">Reference proteome</keyword>
<comment type="caution">
    <text evidence="7">The sequence shown here is derived from an EMBL/GenBank/DDBJ whole genome shotgun (WGS) entry which is preliminary data.</text>
</comment>
<dbReference type="Gene3D" id="3.30.519.10">
    <property type="entry name" value="Guanine Nucleotide Dissociation Inhibitor, domain 2"/>
    <property type="match status" value="1"/>
</dbReference>
<dbReference type="EMBL" id="JARPOI010000016">
    <property type="protein sequence ID" value="KAJ9146866.1"/>
    <property type="molecule type" value="Genomic_DNA"/>
</dbReference>
<evidence type="ECO:0000313" key="8">
    <source>
        <dbReference type="Proteomes" id="UP001174677"/>
    </source>
</evidence>
<comment type="similarity">
    <text evidence="2 5">Belongs to the Rab GDI family.</text>
</comment>